<feature type="transmembrane region" description="Helical" evidence="1">
    <location>
        <begin position="22"/>
        <end position="55"/>
    </location>
</feature>
<protein>
    <recommendedName>
        <fullName evidence="4">DUF4190 domain-containing protein</fullName>
    </recommendedName>
</protein>
<reference evidence="2" key="1">
    <citation type="submission" date="2021-01" db="EMBL/GenBank/DDBJ databases">
        <title>Whole genome shotgun sequence of Virgisporangium aliadipatigenens NBRC 105644.</title>
        <authorList>
            <person name="Komaki H."/>
            <person name="Tamura T."/>
        </authorList>
    </citation>
    <scope>NUCLEOTIDE SEQUENCE</scope>
    <source>
        <strain evidence="2">NBRC 105644</strain>
    </source>
</reference>
<keyword evidence="1" id="KW-0472">Membrane</keyword>
<evidence type="ECO:0000313" key="3">
    <source>
        <dbReference type="Proteomes" id="UP000619260"/>
    </source>
</evidence>
<proteinExistence type="predicted"/>
<keyword evidence="1" id="KW-0812">Transmembrane</keyword>
<name>A0A8J3YHG0_9ACTN</name>
<evidence type="ECO:0000313" key="2">
    <source>
        <dbReference type="EMBL" id="GIJ44332.1"/>
    </source>
</evidence>
<comment type="caution">
    <text evidence="2">The sequence shown here is derived from an EMBL/GenBank/DDBJ whole genome shotgun (WGS) entry which is preliminary data.</text>
</comment>
<evidence type="ECO:0008006" key="4">
    <source>
        <dbReference type="Google" id="ProtNLM"/>
    </source>
</evidence>
<dbReference type="Proteomes" id="UP000619260">
    <property type="component" value="Unassembled WGS sequence"/>
</dbReference>
<feature type="transmembrane region" description="Helical" evidence="1">
    <location>
        <begin position="61"/>
        <end position="84"/>
    </location>
</feature>
<gene>
    <name evidence="2" type="ORF">Val02_12180</name>
</gene>
<organism evidence="2 3">
    <name type="scientific">Virgisporangium aliadipatigenens</name>
    <dbReference type="NCBI Taxonomy" id="741659"/>
    <lineage>
        <taxon>Bacteria</taxon>
        <taxon>Bacillati</taxon>
        <taxon>Actinomycetota</taxon>
        <taxon>Actinomycetes</taxon>
        <taxon>Micromonosporales</taxon>
        <taxon>Micromonosporaceae</taxon>
        <taxon>Virgisporangium</taxon>
    </lineage>
</organism>
<dbReference type="EMBL" id="BOPF01000003">
    <property type="protein sequence ID" value="GIJ44332.1"/>
    <property type="molecule type" value="Genomic_DNA"/>
</dbReference>
<keyword evidence="1" id="KW-1133">Transmembrane helix</keyword>
<dbReference type="AlphaFoldDB" id="A0A8J3YHG0"/>
<dbReference type="RefSeq" id="WP_203897884.1">
    <property type="nucleotide sequence ID" value="NZ_BOPF01000003.1"/>
</dbReference>
<accession>A0A8J3YHG0</accession>
<evidence type="ECO:0000256" key="1">
    <source>
        <dbReference type="SAM" id="Phobius"/>
    </source>
</evidence>
<sequence>MTQLTTPETTTPTRRGVSAARVCSIVGFVFAAIAVLFFPIVFGLVAVILGVVAGALGDRPMGWYAAAAGVAGGVIGVLLTAALLNS</sequence>
<keyword evidence="3" id="KW-1185">Reference proteome</keyword>